<keyword evidence="1" id="KW-0805">Transcription regulation</keyword>
<proteinExistence type="predicted"/>
<dbReference type="STRING" id="1184609.KILIM_110_00040"/>
<dbReference type="SUPFAM" id="SSF46785">
    <property type="entry name" value="Winged helix' DNA-binding domain"/>
    <property type="match status" value="1"/>
</dbReference>
<dbReference type="InterPro" id="IPR036388">
    <property type="entry name" value="WH-like_DNA-bd_sf"/>
</dbReference>
<dbReference type="Pfam" id="PF00392">
    <property type="entry name" value="GntR"/>
    <property type="match status" value="1"/>
</dbReference>
<dbReference type="OrthoDB" id="3864082at2"/>
<dbReference type="PANTHER" id="PTHR43537:SF5">
    <property type="entry name" value="UXU OPERON TRANSCRIPTIONAL REGULATOR"/>
    <property type="match status" value="1"/>
</dbReference>
<dbReference type="Gene3D" id="1.10.10.10">
    <property type="entry name" value="Winged helix-like DNA-binding domain superfamily/Winged helix DNA-binding domain"/>
    <property type="match status" value="1"/>
</dbReference>
<dbReference type="SMART" id="SM00895">
    <property type="entry name" value="FCD"/>
    <property type="match status" value="1"/>
</dbReference>
<dbReference type="PANTHER" id="PTHR43537">
    <property type="entry name" value="TRANSCRIPTIONAL REGULATOR, GNTR FAMILY"/>
    <property type="match status" value="1"/>
</dbReference>
<dbReference type="PROSITE" id="PS50949">
    <property type="entry name" value="HTH_GNTR"/>
    <property type="match status" value="1"/>
</dbReference>
<dbReference type="AlphaFoldDB" id="K6XH73"/>
<protein>
    <submittedName>
        <fullName evidence="5">Putative GntR family transcriptional regulator</fullName>
    </submittedName>
</protein>
<gene>
    <name evidence="5" type="ORF">KILIM_110_00040</name>
</gene>
<dbReference type="Proteomes" id="UP000008366">
    <property type="component" value="Unassembled WGS sequence"/>
</dbReference>
<dbReference type="GO" id="GO:0003677">
    <property type="term" value="F:DNA binding"/>
    <property type="evidence" value="ECO:0007669"/>
    <property type="project" value="UniProtKB-KW"/>
</dbReference>
<dbReference type="CDD" id="cd07377">
    <property type="entry name" value="WHTH_GntR"/>
    <property type="match status" value="1"/>
</dbReference>
<keyword evidence="3" id="KW-0804">Transcription</keyword>
<organism evidence="5 6">
    <name type="scientific">Kineosphaera limosa NBRC 100340</name>
    <dbReference type="NCBI Taxonomy" id="1184609"/>
    <lineage>
        <taxon>Bacteria</taxon>
        <taxon>Bacillati</taxon>
        <taxon>Actinomycetota</taxon>
        <taxon>Actinomycetes</taxon>
        <taxon>Micrococcales</taxon>
        <taxon>Dermatophilaceae</taxon>
        <taxon>Kineosphaera</taxon>
    </lineage>
</organism>
<dbReference type="SUPFAM" id="SSF48008">
    <property type="entry name" value="GntR ligand-binding domain-like"/>
    <property type="match status" value="1"/>
</dbReference>
<accession>K6XH73</accession>
<dbReference type="PRINTS" id="PR00035">
    <property type="entry name" value="HTHGNTR"/>
</dbReference>
<dbReference type="Gene3D" id="1.20.120.530">
    <property type="entry name" value="GntR ligand-binding domain-like"/>
    <property type="match status" value="1"/>
</dbReference>
<dbReference type="Pfam" id="PF07729">
    <property type="entry name" value="FCD"/>
    <property type="match status" value="1"/>
</dbReference>
<evidence type="ECO:0000259" key="4">
    <source>
        <dbReference type="PROSITE" id="PS50949"/>
    </source>
</evidence>
<dbReference type="InterPro" id="IPR011711">
    <property type="entry name" value="GntR_C"/>
</dbReference>
<dbReference type="InterPro" id="IPR000524">
    <property type="entry name" value="Tscrpt_reg_HTH_GntR"/>
</dbReference>
<dbReference type="EMBL" id="BAHD01000110">
    <property type="protein sequence ID" value="GAB98189.1"/>
    <property type="molecule type" value="Genomic_DNA"/>
</dbReference>
<name>K6XH73_9MICO</name>
<evidence type="ECO:0000256" key="1">
    <source>
        <dbReference type="ARBA" id="ARBA00023015"/>
    </source>
</evidence>
<sequence length="220" mass="23678">MIAKSALAPLLQESTPSLVARQVREAIATGEFAPGSQVSEAALAAQLGVSRGPLREGLQRLTAEGLLIGIRNRGLFVIEMTPENVVDMYIAREAVERAAARRIHERDPRAAGESLLEICVRMAQAAAAQQPEAVGAADIAFHETLVGASASPRLIRMNETLLTETRLCIQALEATYASGEVRVEEHTAIARSFVAGDAARTDQLLIEHMRDAVRRLCTSD</sequence>
<dbReference type="SMART" id="SM00345">
    <property type="entry name" value="HTH_GNTR"/>
    <property type="match status" value="1"/>
</dbReference>
<feature type="domain" description="HTH gntR-type" evidence="4">
    <location>
        <begin position="13"/>
        <end position="80"/>
    </location>
</feature>
<evidence type="ECO:0000313" key="6">
    <source>
        <dbReference type="Proteomes" id="UP000008366"/>
    </source>
</evidence>
<dbReference type="GO" id="GO:0003700">
    <property type="term" value="F:DNA-binding transcription factor activity"/>
    <property type="evidence" value="ECO:0007669"/>
    <property type="project" value="InterPro"/>
</dbReference>
<keyword evidence="6" id="KW-1185">Reference proteome</keyword>
<comment type="caution">
    <text evidence="5">The sequence shown here is derived from an EMBL/GenBank/DDBJ whole genome shotgun (WGS) entry which is preliminary data.</text>
</comment>
<evidence type="ECO:0000256" key="3">
    <source>
        <dbReference type="ARBA" id="ARBA00023163"/>
    </source>
</evidence>
<evidence type="ECO:0000313" key="5">
    <source>
        <dbReference type="EMBL" id="GAB98189.1"/>
    </source>
</evidence>
<dbReference type="RefSeq" id="WP_006594721.1">
    <property type="nucleotide sequence ID" value="NZ_BAHD01000110.1"/>
</dbReference>
<dbReference type="InterPro" id="IPR008920">
    <property type="entry name" value="TF_FadR/GntR_C"/>
</dbReference>
<reference evidence="5 6" key="1">
    <citation type="submission" date="2012-08" db="EMBL/GenBank/DDBJ databases">
        <title>Whole genome shotgun sequence of Kineosphaera limosa NBRC 100340.</title>
        <authorList>
            <person name="Yoshida I."/>
            <person name="Isaki S."/>
            <person name="Hosoyama A."/>
            <person name="Tsuchikane K."/>
            <person name="Katsumata H."/>
            <person name="Ando Y."/>
            <person name="Ohji S."/>
            <person name="Hamada M."/>
            <person name="Tamura T."/>
            <person name="Yamazoe A."/>
            <person name="Yamazaki S."/>
            <person name="Fujita N."/>
        </authorList>
    </citation>
    <scope>NUCLEOTIDE SEQUENCE [LARGE SCALE GENOMIC DNA]</scope>
    <source>
        <strain evidence="5 6">NBRC 100340</strain>
    </source>
</reference>
<dbReference type="eggNOG" id="COG1802">
    <property type="taxonomic scope" value="Bacteria"/>
</dbReference>
<dbReference type="InterPro" id="IPR036390">
    <property type="entry name" value="WH_DNA-bd_sf"/>
</dbReference>
<evidence type="ECO:0000256" key="2">
    <source>
        <dbReference type="ARBA" id="ARBA00023125"/>
    </source>
</evidence>
<keyword evidence="2" id="KW-0238">DNA-binding</keyword>